<dbReference type="PANTHER" id="PTHR21237:SF23">
    <property type="entry name" value="GRPE PROTEIN HOMOLOG, MITOCHONDRIAL"/>
    <property type="match status" value="1"/>
</dbReference>
<feature type="coiled-coil region" evidence="13">
    <location>
        <begin position="82"/>
        <end position="134"/>
    </location>
</feature>
<dbReference type="AlphaFoldDB" id="B7JVL2"/>
<keyword evidence="13" id="KW-0175">Coiled coil</keyword>
<evidence type="ECO:0000313" key="15">
    <source>
        <dbReference type="EMBL" id="ACK64583.1"/>
    </source>
</evidence>
<feature type="compositionally biased region" description="Low complexity" evidence="14">
    <location>
        <begin position="18"/>
        <end position="31"/>
    </location>
</feature>
<dbReference type="GO" id="GO:0000774">
    <property type="term" value="F:adenyl-nucleotide exchange factor activity"/>
    <property type="evidence" value="ECO:0007669"/>
    <property type="project" value="InterPro"/>
</dbReference>
<dbReference type="InterPro" id="IPR000740">
    <property type="entry name" value="GrpE"/>
</dbReference>
<dbReference type="InterPro" id="IPR013805">
    <property type="entry name" value="GrpE_CC"/>
</dbReference>
<dbReference type="SUPFAM" id="SSF51064">
    <property type="entry name" value="Head domain of nucleotide exchange factor GrpE"/>
    <property type="match status" value="1"/>
</dbReference>
<dbReference type="HAMAP" id="MF_01151">
    <property type="entry name" value="GrpE"/>
    <property type="match status" value="1"/>
</dbReference>
<dbReference type="PANTHER" id="PTHR21237">
    <property type="entry name" value="GRPE PROTEIN"/>
    <property type="match status" value="1"/>
</dbReference>
<dbReference type="CDD" id="cd00446">
    <property type="entry name" value="GrpE"/>
    <property type="match status" value="1"/>
</dbReference>
<feature type="region of interest" description="Disordered" evidence="14">
    <location>
        <begin position="18"/>
        <end position="76"/>
    </location>
</feature>
<organism evidence="15 16">
    <name type="scientific">Rippkaea orientalis (strain PCC 8801 / RF-1)</name>
    <name type="common">Cyanothece sp. (strain PCC 8801)</name>
    <dbReference type="NCBI Taxonomy" id="41431"/>
    <lineage>
        <taxon>Bacteria</taxon>
        <taxon>Bacillati</taxon>
        <taxon>Cyanobacteriota</taxon>
        <taxon>Cyanophyceae</taxon>
        <taxon>Oscillatoriophycideae</taxon>
        <taxon>Chroococcales</taxon>
        <taxon>Aphanothecaceae</taxon>
        <taxon>Rippkaea</taxon>
        <taxon>Rippkaea orientalis</taxon>
    </lineage>
</organism>
<evidence type="ECO:0000256" key="8">
    <source>
        <dbReference type="ARBA" id="ARBA00072274"/>
    </source>
</evidence>
<evidence type="ECO:0000256" key="3">
    <source>
        <dbReference type="ARBA" id="ARBA00011738"/>
    </source>
</evidence>
<proteinExistence type="inferred from homology"/>
<dbReference type="PROSITE" id="PS01071">
    <property type="entry name" value="GRPE"/>
    <property type="match status" value="1"/>
</dbReference>
<comment type="function">
    <text evidence="7 10 11">Participates actively in the response to hyperosmotic and heat shock by preventing the aggregation of stress-denatured proteins, in association with DnaK and GrpE. It is the nucleotide exchange factor for DnaK and may function as a thermosensor. Unfolded proteins bind initially to DnaJ; upon interaction with the DnaJ-bound protein, DnaK hydrolyzes its bound ATP, resulting in the formation of a stable complex. GrpE releases ADP from DnaK; ATP binding to DnaK triggers the release of the substrate protein, thus completing the reaction cycle. Several rounds of ATP-dependent interactions between DnaJ, DnaK and GrpE are required for fully efficient folding.</text>
</comment>
<dbReference type="STRING" id="41431.PCC8801_0491"/>
<dbReference type="InterPro" id="IPR009012">
    <property type="entry name" value="GrpE_head"/>
</dbReference>
<dbReference type="GO" id="GO:0006457">
    <property type="term" value="P:protein folding"/>
    <property type="evidence" value="ECO:0007669"/>
    <property type="project" value="InterPro"/>
</dbReference>
<evidence type="ECO:0000256" key="4">
    <source>
        <dbReference type="ARBA" id="ARBA00022490"/>
    </source>
</evidence>
<dbReference type="EMBL" id="CP001287">
    <property type="protein sequence ID" value="ACK64583.1"/>
    <property type="molecule type" value="Genomic_DNA"/>
</dbReference>
<comment type="subunit">
    <text evidence="3 10">Homodimer.</text>
</comment>
<comment type="similarity">
    <text evidence="2 10 12">Belongs to the GrpE family.</text>
</comment>
<evidence type="ECO:0000256" key="1">
    <source>
        <dbReference type="ARBA" id="ARBA00004496"/>
    </source>
</evidence>
<dbReference type="PRINTS" id="PR00773">
    <property type="entry name" value="GRPEPROTEIN"/>
</dbReference>
<dbReference type="Gene3D" id="3.90.20.20">
    <property type="match status" value="1"/>
</dbReference>
<dbReference type="Proteomes" id="UP000008204">
    <property type="component" value="Chromosome"/>
</dbReference>
<dbReference type="NCBIfam" id="NF010741">
    <property type="entry name" value="PRK14143.1"/>
    <property type="match status" value="1"/>
</dbReference>
<evidence type="ECO:0000256" key="2">
    <source>
        <dbReference type="ARBA" id="ARBA00009054"/>
    </source>
</evidence>
<keyword evidence="5 10" id="KW-0346">Stress response</keyword>
<dbReference type="Pfam" id="PF01025">
    <property type="entry name" value="GrpE"/>
    <property type="match status" value="1"/>
</dbReference>
<dbReference type="GO" id="GO:0051087">
    <property type="term" value="F:protein-folding chaperone binding"/>
    <property type="evidence" value="ECO:0007669"/>
    <property type="project" value="InterPro"/>
</dbReference>
<evidence type="ECO:0000256" key="6">
    <source>
        <dbReference type="ARBA" id="ARBA00023186"/>
    </source>
</evidence>
<evidence type="ECO:0000256" key="10">
    <source>
        <dbReference type="HAMAP-Rule" id="MF_01151"/>
    </source>
</evidence>
<evidence type="ECO:0000313" key="16">
    <source>
        <dbReference type="Proteomes" id="UP000008204"/>
    </source>
</evidence>
<evidence type="ECO:0000256" key="9">
    <source>
        <dbReference type="ARBA" id="ARBA00076414"/>
    </source>
</evidence>
<feature type="region of interest" description="Disordered" evidence="14">
    <location>
        <begin position="242"/>
        <end position="261"/>
    </location>
</feature>
<sequence length="261" mass="29490">MSRCTHLKLLEKLTMTNEQELQETTLETPELSQPFQETSGEGEIESPEARESTPVEGDSQAVEAEIAEEQAPQEELTPEQIIASLTQEIASLTEKLGQENQQFETLKKRYIAQAAEFDNFRKRTEKEKKELETQVKCRTIKELLPVVDNFERARNQIEPADEGEAVIHKSYQGVYKNLVDSLKRLGVSPMRPEGEPFDPLYHEAMLREPTNDYPEGTVLEQLIRGYLLGDQVLRHAMVKVAAPQEPSVTPEESPAQAEANA</sequence>
<dbReference type="eggNOG" id="COG0576">
    <property type="taxonomic scope" value="Bacteria"/>
</dbReference>
<comment type="subcellular location">
    <subcellularLocation>
        <location evidence="1 10">Cytoplasm</location>
    </subcellularLocation>
</comment>
<dbReference type="OrthoDB" id="9812586at2"/>
<evidence type="ECO:0000256" key="11">
    <source>
        <dbReference type="RuleBase" id="RU000639"/>
    </source>
</evidence>
<name>B7JVL2_RIPO1</name>
<dbReference type="GO" id="GO:0051082">
    <property type="term" value="F:unfolded protein binding"/>
    <property type="evidence" value="ECO:0007669"/>
    <property type="project" value="TreeGrafter"/>
</dbReference>
<keyword evidence="6 10" id="KW-0143">Chaperone</keyword>
<dbReference type="RefSeq" id="WP_012593860.1">
    <property type="nucleotide sequence ID" value="NC_011726.1"/>
</dbReference>
<evidence type="ECO:0000256" key="13">
    <source>
        <dbReference type="SAM" id="Coils"/>
    </source>
</evidence>
<keyword evidence="16" id="KW-1185">Reference proteome</keyword>
<reference evidence="16" key="1">
    <citation type="journal article" date="2011" name="MBio">
        <title>Novel metabolic attributes of the genus Cyanothece, comprising a group of unicellular nitrogen-fixing Cyanobacteria.</title>
        <authorList>
            <person name="Bandyopadhyay A."/>
            <person name="Elvitigala T."/>
            <person name="Welsh E."/>
            <person name="Stockel J."/>
            <person name="Liberton M."/>
            <person name="Min H."/>
            <person name="Sherman L.A."/>
            <person name="Pakrasi H.B."/>
        </authorList>
    </citation>
    <scope>NUCLEOTIDE SEQUENCE [LARGE SCALE GENOMIC DNA]</scope>
    <source>
        <strain evidence="16">PCC 8801</strain>
    </source>
</reference>
<dbReference type="GO" id="GO:0042803">
    <property type="term" value="F:protein homodimerization activity"/>
    <property type="evidence" value="ECO:0007669"/>
    <property type="project" value="InterPro"/>
</dbReference>
<dbReference type="Gene3D" id="2.30.22.10">
    <property type="entry name" value="Head domain of nucleotide exchange factor GrpE"/>
    <property type="match status" value="1"/>
</dbReference>
<dbReference type="GO" id="GO:0005737">
    <property type="term" value="C:cytoplasm"/>
    <property type="evidence" value="ECO:0007669"/>
    <property type="project" value="UniProtKB-SubCell"/>
</dbReference>
<dbReference type="SUPFAM" id="SSF58014">
    <property type="entry name" value="Coiled-coil domain of nucleotide exchange factor GrpE"/>
    <property type="match status" value="1"/>
</dbReference>
<dbReference type="KEGG" id="cyp:PCC8801_0491"/>
<dbReference type="HOGENOM" id="CLU_057217_5_1_3"/>
<evidence type="ECO:0000256" key="5">
    <source>
        <dbReference type="ARBA" id="ARBA00023016"/>
    </source>
</evidence>
<accession>B7JVL2</accession>
<protein>
    <recommendedName>
        <fullName evidence="8 10">Protein GrpE</fullName>
    </recommendedName>
    <alternativeName>
        <fullName evidence="9 10">HSP-70 cofactor</fullName>
    </alternativeName>
</protein>
<keyword evidence="4 10" id="KW-0963">Cytoplasm</keyword>
<evidence type="ECO:0000256" key="12">
    <source>
        <dbReference type="RuleBase" id="RU004478"/>
    </source>
</evidence>
<gene>
    <name evidence="10" type="primary">grpE</name>
    <name evidence="15" type="ordered locus">PCC8801_0491</name>
</gene>
<evidence type="ECO:0000256" key="7">
    <source>
        <dbReference type="ARBA" id="ARBA00053401"/>
    </source>
</evidence>
<evidence type="ECO:0000256" key="14">
    <source>
        <dbReference type="SAM" id="MobiDB-lite"/>
    </source>
</evidence>
<dbReference type="FunFam" id="2.30.22.10:FF:000001">
    <property type="entry name" value="Protein GrpE"/>
    <property type="match status" value="1"/>
</dbReference>